<evidence type="ECO:0000313" key="1">
    <source>
        <dbReference type="EMBL" id="KAB2106558.1"/>
    </source>
</evidence>
<dbReference type="Proteomes" id="UP000293547">
    <property type="component" value="Unassembled WGS sequence"/>
</dbReference>
<name>A0ACB6FQ66_9PLEO</name>
<protein>
    <submittedName>
        <fullName evidence="1">Uncharacterized protein</fullName>
    </submittedName>
</protein>
<keyword evidence="2" id="KW-1185">Reference proteome</keyword>
<reference evidence="1 2" key="1">
    <citation type="journal article" date="2019" name="bioRxiv">
        <title>Genomics, evolutionary history and diagnostics of the Alternaria alternata species group including apple and Asian pear pathotypes.</title>
        <authorList>
            <person name="Armitage A.D."/>
            <person name="Cockerton H.M."/>
            <person name="Sreenivasaprasad S."/>
            <person name="Woodhall J.W."/>
            <person name="Lane C.R."/>
            <person name="Harrison R.J."/>
            <person name="Clarkson J.P."/>
        </authorList>
    </citation>
    <scope>NUCLEOTIDE SEQUENCE [LARGE SCALE GENOMIC DNA]</scope>
    <source>
        <strain evidence="1 2">FERA 650</strain>
    </source>
</reference>
<sequence length="245" mass="28063">MAPRKLDLENQEASTKGTKAFIDAGVVERRYKKVRFHENGLLNVERKTGKYFKIARENQQDSPLLCLPPELRCLVFEYALGGNTYMIRYHRKSKAVKNTTIAKHALALLSVCRQIFAETALLPFSLNTFSVSHPLVFNIWIMSFHPAFAEVVTSVRIDIVAYRFRLALWYNDIPRVQYIPFNISNIQLSSVLTSLKVVEIAFIVKAKSMEDTNVMEELNKQEEKIGGFYELANSGIKVNLTRIIE</sequence>
<evidence type="ECO:0000313" key="2">
    <source>
        <dbReference type="Proteomes" id="UP000293547"/>
    </source>
</evidence>
<gene>
    <name evidence="1" type="ORF">AG0111_0g5447</name>
</gene>
<accession>A0ACB6FQ66</accession>
<organism evidence="1 2">
    <name type="scientific">Alternaria gaisen</name>
    <dbReference type="NCBI Taxonomy" id="167740"/>
    <lineage>
        <taxon>Eukaryota</taxon>
        <taxon>Fungi</taxon>
        <taxon>Dikarya</taxon>
        <taxon>Ascomycota</taxon>
        <taxon>Pezizomycotina</taxon>
        <taxon>Dothideomycetes</taxon>
        <taxon>Pleosporomycetidae</taxon>
        <taxon>Pleosporales</taxon>
        <taxon>Pleosporineae</taxon>
        <taxon>Pleosporaceae</taxon>
        <taxon>Alternaria</taxon>
        <taxon>Alternaria sect. Alternaria</taxon>
    </lineage>
</organism>
<dbReference type="EMBL" id="PDWZ02000004">
    <property type="protein sequence ID" value="KAB2106558.1"/>
    <property type="molecule type" value="Genomic_DNA"/>
</dbReference>
<proteinExistence type="predicted"/>
<comment type="caution">
    <text evidence="1">The sequence shown here is derived from an EMBL/GenBank/DDBJ whole genome shotgun (WGS) entry which is preliminary data.</text>
</comment>